<evidence type="ECO:0000313" key="7">
    <source>
        <dbReference type="EMBL" id="KDB51732.1"/>
    </source>
</evidence>
<keyword evidence="8" id="KW-1185">Reference proteome</keyword>
<dbReference type="Gene3D" id="2.60.40.740">
    <property type="match status" value="1"/>
</dbReference>
<comment type="caution">
    <text evidence="7">The sequence shown here is derived from an EMBL/GenBank/DDBJ whole genome shotgun (WGS) entry which is preliminary data.</text>
</comment>
<dbReference type="NCBIfam" id="TIGR01451">
    <property type="entry name" value="B_ant_repeat"/>
    <property type="match status" value="1"/>
</dbReference>
<name>A0A059KJT9_9BURK</name>
<dbReference type="Pfam" id="PF01345">
    <property type="entry name" value="DUF11"/>
    <property type="match status" value="1"/>
</dbReference>
<organism evidence="7 8">
    <name type="scientific">Sphaerotilus natans subsp. natans DSM 6575</name>
    <dbReference type="NCBI Taxonomy" id="1286631"/>
    <lineage>
        <taxon>Bacteria</taxon>
        <taxon>Pseudomonadati</taxon>
        <taxon>Pseudomonadota</taxon>
        <taxon>Betaproteobacteria</taxon>
        <taxon>Burkholderiales</taxon>
        <taxon>Sphaerotilaceae</taxon>
        <taxon>Sphaerotilus</taxon>
    </lineage>
</organism>
<dbReference type="InterPro" id="IPR047589">
    <property type="entry name" value="DUF11_rpt"/>
</dbReference>
<dbReference type="SUPFAM" id="SSF117074">
    <property type="entry name" value="Hypothetical protein PA1324"/>
    <property type="match status" value="1"/>
</dbReference>
<dbReference type="eggNOG" id="COG4932">
    <property type="taxonomic scope" value="Bacteria"/>
</dbReference>
<dbReference type="AlphaFoldDB" id="A0A059KJT9"/>
<evidence type="ECO:0000256" key="2">
    <source>
        <dbReference type="ARBA" id="ARBA00022525"/>
    </source>
</evidence>
<evidence type="ECO:0000256" key="3">
    <source>
        <dbReference type="ARBA" id="ARBA00022729"/>
    </source>
</evidence>
<dbReference type="PANTHER" id="PTHR23303">
    <property type="entry name" value="CARBOXYPEPTIDASE REGULATORY REGION-CONTAINING"/>
    <property type="match status" value="1"/>
</dbReference>
<evidence type="ECO:0000313" key="8">
    <source>
        <dbReference type="Proteomes" id="UP000026714"/>
    </source>
</evidence>
<gene>
    <name evidence="7" type="ORF">X805_26620</name>
</gene>
<proteinExistence type="predicted"/>
<evidence type="ECO:0000259" key="5">
    <source>
        <dbReference type="Pfam" id="PF01345"/>
    </source>
</evidence>
<dbReference type="GO" id="GO:0005576">
    <property type="term" value="C:extracellular region"/>
    <property type="evidence" value="ECO:0007669"/>
    <property type="project" value="UniProtKB-SubCell"/>
</dbReference>
<accession>A0A059KJT9</accession>
<feature type="compositionally biased region" description="Basic and acidic residues" evidence="4">
    <location>
        <begin position="885"/>
        <end position="900"/>
    </location>
</feature>
<keyword evidence="3" id="KW-0732">Signal</keyword>
<dbReference type="STRING" id="34103.SAMN05421778_12457"/>
<dbReference type="PATRIC" id="fig|1286631.3.peg.2611"/>
<dbReference type="InterPro" id="IPR013783">
    <property type="entry name" value="Ig-like_fold"/>
</dbReference>
<feature type="region of interest" description="Disordered" evidence="4">
    <location>
        <begin position="874"/>
        <end position="935"/>
    </location>
</feature>
<protein>
    <recommendedName>
        <fullName evidence="9">DUF11 domain-containing protein</fullName>
    </recommendedName>
</protein>
<feature type="compositionally biased region" description="Polar residues" evidence="4">
    <location>
        <begin position="905"/>
        <end position="927"/>
    </location>
</feature>
<reference evidence="7 8" key="1">
    <citation type="journal article" date="2014" name="FEMS Microbiol. Ecol.">
        <title>Sphaerotilus natans encrusted with nanoball-shaped Fe(III) oxide minerals formed by nitrate-reducing mixotrophic Fe(II) oxidation.</title>
        <authorList>
            <person name="Park S."/>
            <person name="Kim D.H."/>
            <person name="Lee J.H."/>
            <person name="Hur H.G."/>
        </authorList>
    </citation>
    <scope>NUCLEOTIDE SEQUENCE [LARGE SCALE GENOMIC DNA]</scope>
    <source>
        <strain evidence="7 8">DSM 6575</strain>
    </source>
</reference>
<dbReference type="InterPro" id="IPR033764">
    <property type="entry name" value="Sdr_B"/>
</dbReference>
<dbReference type="Proteomes" id="UP000026714">
    <property type="component" value="Unassembled WGS sequence"/>
</dbReference>
<dbReference type="EMBL" id="AZRA01000068">
    <property type="protein sequence ID" value="KDB51732.1"/>
    <property type="molecule type" value="Genomic_DNA"/>
</dbReference>
<dbReference type="InterPro" id="IPR001434">
    <property type="entry name" value="OmcB-like_DUF11"/>
</dbReference>
<keyword evidence="2" id="KW-0964">Secreted</keyword>
<dbReference type="Gene3D" id="2.60.40.10">
    <property type="entry name" value="Immunoglobulins"/>
    <property type="match status" value="2"/>
</dbReference>
<dbReference type="InterPro" id="IPR051417">
    <property type="entry name" value="SDr/BOS_complex"/>
</dbReference>
<evidence type="ECO:0008006" key="9">
    <source>
        <dbReference type="Google" id="ProtNLM"/>
    </source>
</evidence>
<evidence type="ECO:0000256" key="1">
    <source>
        <dbReference type="ARBA" id="ARBA00004613"/>
    </source>
</evidence>
<comment type="subcellular location">
    <subcellularLocation>
        <location evidence="1">Secreted</location>
    </subcellularLocation>
</comment>
<dbReference type="Pfam" id="PF17210">
    <property type="entry name" value="SdrD_B"/>
    <property type="match status" value="1"/>
</dbReference>
<feature type="domain" description="DUF11" evidence="5">
    <location>
        <begin position="627"/>
        <end position="735"/>
    </location>
</feature>
<sequence length="935" mass="96742">MACRKWRYSNVSPPTHPHLKYDILIYPEVESGTSVANLRANAQGNFSNKMVGEITTPSQGLGSVIFRVDFVEPGTTTLKVFPTAVSMRNYDTDGGLGSFPEIPSTAGGGLYEQFSFIGAEPVLPQDIGAALTSTGSGATFMPKTCGVSGYSDVGCSGEVAPGADGLRYNVAGQYAFFPYFNGDRAEAQVLARYAHDASVLRFSFGVFAHSQSNGWESSRIYGIGLEIPDGWVDMIPEFSGLPTQVKPKKTYVGLKLTCHNRNGTSDAQGATCLEPSVSAGKVSAFRCASTLPTTLAAQGEIQCTFDYTAPDAKGQTDKVEFTGKTRATRESRTDNNTVIASVPMGEEDAAAVGALSGRVWIDLDHDLQQGSGEPNLPGVKVEVLDGSGAVAGAATTDANGDYVVNALPVGSYTVRFSDAVSGAYYGRPVSRDPAGGNDPSAAASTGQVAARVLSGVSVTAGVTRINQSLPLDPSGLVYDSVSRSVLGGVGVELLDASGQAVAGSCLVGGSNRVTTAASGALAGYYSFLLNNPVPSGCPGAGVYQLRITPSTGYTASTSLPAQTTTLTPPTGCATGSTSAQCLVQAQSTAPTGSAPTTHYLSIRLDPLQGPDVLNNHIPLDPSGTSGLLIVKTGDRTQAELGDSVRYTITVRRTDTAGATLPAVEIIDTLPAGFRYIAGTAMVGGVTIADPSGVPGPVLRFQVGALAAGESRTLSYRVRLGVGAQQGTGINRAQACGSGSTALCSNVSQFRVRVTGGVFSTEACVVGRIFVDCNGDHVQGPEELGIPGVRLVMSDATTLISDVEGKYSACGLTPHTTVMTVDGTTLPRGSRLMSSSNRNAGDASSLFLDLKNGELHRADFIEGSCSNTVLEQVKARRARGDIPSAETERPGGRVLKFDARHPSMPAQATDSADQRGTTDAPTPRSEIQATPAGAAR</sequence>
<evidence type="ECO:0000259" key="6">
    <source>
        <dbReference type="Pfam" id="PF17210"/>
    </source>
</evidence>
<evidence type="ECO:0000256" key="4">
    <source>
        <dbReference type="SAM" id="MobiDB-lite"/>
    </source>
</evidence>
<feature type="domain" description="SD-repeat containing protein B" evidence="6">
    <location>
        <begin position="357"/>
        <end position="423"/>
    </location>
</feature>
<dbReference type="PANTHER" id="PTHR23303:SF15">
    <property type="entry name" value="COLOSSIN-A"/>
    <property type="match status" value="1"/>
</dbReference>
<dbReference type="RefSeq" id="WP_162177983.1">
    <property type="nucleotide sequence ID" value="NZ_AZRA01000068.1"/>
</dbReference>